<evidence type="ECO:0000313" key="2">
    <source>
        <dbReference type="Proteomes" id="UP000027778"/>
    </source>
</evidence>
<dbReference type="OrthoDB" id="9990629at2"/>
<dbReference type="AlphaFoldDB" id="A0A073KBC3"/>
<dbReference type="EMBL" id="JOTM01000011">
    <property type="protein sequence ID" value="KEK23860.1"/>
    <property type="molecule type" value="Genomic_DNA"/>
</dbReference>
<protein>
    <submittedName>
        <fullName evidence="1">Uncharacterized protein</fullName>
    </submittedName>
</protein>
<organism evidence="1 2">
    <name type="scientific">Bacillus gaemokensis</name>
    <dbReference type="NCBI Taxonomy" id="574375"/>
    <lineage>
        <taxon>Bacteria</taxon>
        <taxon>Bacillati</taxon>
        <taxon>Bacillota</taxon>
        <taxon>Bacilli</taxon>
        <taxon>Bacillales</taxon>
        <taxon>Bacillaceae</taxon>
        <taxon>Bacillus</taxon>
        <taxon>Bacillus cereus group</taxon>
    </lineage>
</organism>
<accession>A0A073KBC3</accession>
<dbReference type="STRING" id="574375.AZF08_20330"/>
<gene>
    <name evidence="1" type="ORF">BAGA_05295</name>
</gene>
<evidence type="ECO:0000313" key="1">
    <source>
        <dbReference type="EMBL" id="KEK23860.1"/>
    </source>
</evidence>
<name>A0A073KBC3_9BACI</name>
<proteinExistence type="predicted"/>
<reference evidence="1 2" key="1">
    <citation type="submission" date="2014-06" db="EMBL/GenBank/DDBJ databases">
        <title>Draft genome sequence of Bacillus gaemokensis JCM 15801 (MCCC 1A00707).</title>
        <authorList>
            <person name="Lai Q."/>
            <person name="Liu Y."/>
            <person name="Shao Z."/>
        </authorList>
    </citation>
    <scope>NUCLEOTIDE SEQUENCE [LARGE SCALE GENOMIC DNA]</scope>
    <source>
        <strain evidence="1 2">JCM 15801</strain>
    </source>
</reference>
<dbReference type="Proteomes" id="UP000027778">
    <property type="component" value="Unassembled WGS sequence"/>
</dbReference>
<comment type="caution">
    <text evidence="1">The sequence shown here is derived from an EMBL/GenBank/DDBJ whole genome shotgun (WGS) entry which is preliminary data.</text>
</comment>
<keyword evidence="2" id="KW-1185">Reference proteome</keyword>
<sequence>MELTTKVYVIKENMIYVITRMRQIADSTGLGFTYDLDLVAGYDYINTDESNVQGFIPANNFIDEVQWDIINVYPLEESLGERLKEEGYTVIDISKYKIHESKLED</sequence>
<dbReference type="RefSeq" id="WP_033674951.1">
    <property type="nucleotide sequence ID" value="NZ_JOTM01000011.1"/>
</dbReference>